<evidence type="ECO:0000313" key="1">
    <source>
        <dbReference type="EMBL" id="CAE7548310.1"/>
    </source>
</evidence>
<proteinExistence type="predicted"/>
<accession>A0A812TZN8</accession>
<gene>
    <name evidence="1" type="ORF">SNEC2469_LOCUS15800</name>
</gene>
<feature type="non-terminal residue" evidence="1">
    <location>
        <position position="1"/>
    </location>
</feature>
<comment type="caution">
    <text evidence="1">The sequence shown here is derived from an EMBL/GenBank/DDBJ whole genome shotgun (WGS) entry which is preliminary data.</text>
</comment>
<dbReference type="GO" id="GO:0003676">
    <property type="term" value="F:nucleic acid binding"/>
    <property type="evidence" value="ECO:0007669"/>
    <property type="project" value="InterPro"/>
</dbReference>
<reference evidence="1" key="1">
    <citation type="submission" date="2021-02" db="EMBL/GenBank/DDBJ databases">
        <authorList>
            <person name="Dougan E. K."/>
            <person name="Rhodes N."/>
            <person name="Thang M."/>
            <person name="Chan C."/>
        </authorList>
    </citation>
    <scope>NUCLEOTIDE SEQUENCE</scope>
</reference>
<evidence type="ECO:0008006" key="3">
    <source>
        <dbReference type="Google" id="ProtNLM"/>
    </source>
</evidence>
<protein>
    <recommendedName>
        <fullName evidence="3">RNase H type-1 domain-containing protein</fullName>
    </recommendedName>
</protein>
<evidence type="ECO:0000313" key="2">
    <source>
        <dbReference type="Proteomes" id="UP000601435"/>
    </source>
</evidence>
<dbReference type="AlphaFoldDB" id="A0A812TZN8"/>
<keyword evidence="2" id="KW-1185">Reference proteome</keyword>
<name>A0A812TZN8_9DINO</name>
<feature type="non-terminal residue" evidence="1">
    <location>
        <position position="245"/>
    </location>
</feature>
<dbReference type="Proteomes" id="UP000601435">
    <property type="component" value="Unassembled WGS sequence"/>
</dbReference>
<dbReference type="EMBL" id="CAJNJA010025722">
    <property type="protein sequence ID" value="CAE7548310.1"/>
    <property type="molecule type" value="Genomic_DNA"/>
</dbReference>
<dbReference type="InterPro" id="IPR036397">
    <property type="entry name" value="RNaseH_sf"/>
</dbReference>
<organism evidence="1 2">
    <name type="scientific">Symbiodinium necroappetens</name>
    <dbReference type="NCBI Taxonomy" id="1628268"/>
    <lineage>
        <taxon>Eukaryota</taxon>
        <taxon>Sar</taxon>
        <taxon>Alveolata</taxon>
        <taxon>Dinophyceae</taxon>
        <taxon>Suessiales</taxon>
        <taxon>Symbiodiniaceae</taxon>
        <taxon>Symbiodinium</taxon>
    </lineage>
</organism>
<sequence>VDETEAMPGDPDGQTVYVNKIGPSASPGQAIGGPGSRPADYGPAGQAYCHPPWATRGGFRVEWLGLQTEYPRYRLGRIGWWPGLDRAGSRRRTWACWAFGKGGAKKTIAALELLATLVAVKLWVVHQSKRQTSRVAVRGYTDNKSSEALILKAMTTKYPSGLVLMELAEELAAKDCELQLTWIRREMNQLADDLTNEDFKHFDRDFRIPLKGEELEWRILDKLLDHWAKFFAEVSGKKRKELWEG</sequence>
<dbReference type="OrthoDB" id="443798at2759"/>
<dbReference type="Gene3D" id="3.30.420.10">
    <property type="entry name" value="Ribonuclease H-like superfamily/Ribonuclease H"/>
    <property type="match status" value="1"/>
</dbReference>